<accession>A0ACC3Z1M0</accession>
<reference evidence="1 2" key="1">
    <citation type="journal article" date="2020" name="Phytopathology">
        <title>Genome Sequence Resources of Colletotrichum truncatum, C. plurivorum, C. musicola, and C. sojae: Four Species Pathogenic to Soybean (Glycine max).</title>
        <authorList>
            <person name="Rogerio F."/>
            <person name="Boufleur T.R."/>
            <person name="Ciampi-Guillardi M."/>
            <person name="Sukno S.A."/>
            <person name="Thon M.R."/>
            <person name="Massola Junior N.S."/>
            <person name="Baroncelli R."/>
        </authorList>
    </citation>
    <scope>NUCLEOTIDE SEQUENCE [LARGE SCALE GENOMIC DNA]</scope>
    <source>
        <strain evidence="1 2">CMES1059</strain>
    </source>
</reference>
<comment type="caution">
    <text evidence="1">The sequence shown here is derived from an EMBL/GenBank/DDBJ whole genome shotgun (WGS) entry which is preliminary data.</text>
</comment>
<proteinExistence type="predicted"/>
<evidence type="ECO:0000313" key="2">
    <source>
        <dbReference type="Proteomes" id="UP000805649"/>
    </source>
</evidence>
<keyword evidence="2" id="KW-1185">Reference proteome</keyword>
<name>A0ACC3Z1M0_COLTU</name>
<dbReference type="Proteomes" id="UP000805649">
    <property type="component" value="Unassembled WGS sequence"/>
</dbReference>
<protein>
    <submittedName>
        <fullName evidence="1">Uncharacterized protein</fullName>
    </submittedName>
</protein>
<gene>
    <name evidence="1" type="ORF">CTRU02_207723</name>
</gene>
<dbReference type="EMBL" id="VUJX02000004">
    <property type="protein sequence ID" value="KAL0937992.1"/>
    <property type="molecule type" value="Genomic_DNA"/>
</dbReference>
<sequence>MRALNVTSRLAVIATLLLSIVELVAATLIEKYSQGESLQAAVPQNAEYHDKSPQIRNAFVSYDYGYSYPPPPPPTTYGEPSSTATSTSITNNG</sequence>
<organism evidence="1 2">
    <name type="scientific">Colletotrichum truncatum</name>
    <name type="common">Anthracnose fungus</name>
    <name type="synonym">Colletotrichum capsici</name>
    <dbReference type="NCBI Taxonomy" id="5467"/>
    <lineage>
        <taxon>Eukaryota</taxon>
        <taxon>Fungi</taxon>
        <taxon>Dikarya</taxon>
        <taxon>Ascomycota</taxon>
        <taxon>Pezizomycotina</taxon>
        <taxon>Sordariomycetes</taxon>
        <taxon>Hypocreomycetidae</taxon>
        <taxon>Glomerellales</taxon>
        <taxon>Glomerellaceae</taxon>
        <taxon>Colletotrichum</taxon>
        <taxon>Colletotrichum truncatum species complex</taxon>
    </lineage>
</organism>
<evidence type="ECO:0000313" key="1">
    <source>
        <dbReference type="EMBL" id="KAL0937992.1"/>
    </source>
</evidence>